<evidence type="ECO:0000256" key="6">
    <source>
        <dbReference type="ARBA" id="ARBA00023235"/>
    </source>
</evidence>
<evidence type="ECO:0000256" key="1">
    <source>
        <dbReference type="ARBA" id="ARBA00001946"/>
    </source>
</evidence>
<comment type="similarity">
    <text evidence="2 7">Belongs to the phosphohexose mutase family.</text>
</comment>
<dbReference type="SUPFAM" id="SSF55957">
    <property type="entry name" value="Phosphoglucomutase, C-terminal domain"/>
    <property type="match status" value="1"/>
</dbReference>
<dbReference type="InterPro" id="IPR005843">
    <property type="entry name" value="A-D-PHexomutase_C"/>
</dbReference>
<organism evidence="12 13">
    <name type="scientific">Rubricoccus marinus</name>
    <dbReference type="NCBI Taxonomy" id="716817"/>
    <lineage>
        <taxon>Bacteria</taxon>
        <taxon>Pseudomonadati</taxon>
        <taxon>Rhodothermota</taxon>
        <taxon>Rhodothermia</taxon>
        <taxon>Rhodothermales</taxon>
        <taxon>Rubricoccaceae</taxon>
        <taxon>Rubricoccus</taxon>
    </lineage>
</organism>
<name>A0A259TY36_9BACT</name>
<dbReference type="FunCoup" id="A0A259TY36">
    <property type="interactions" value="400"/>
</dbReference>
<evidence type="ECO:0000256" key="5">
    <source>
        <dbReference type="ARBA" id="ARBA00022842"/>
    </source>
</evidence>
<dbReference type="PANTHER" id="PTHR42946:SF1">
    <property type="entry name" value="PHOSPHOGLUCOMUTASE (ALPHA-D-GLUCOSE-1,6-BISPHOSPHATE-DEPENDENT)"/>
    <property type="match status" value="1"/>
</dbReference>
<evidence type="ECO:0000313" key="12">
    <source>
        <dbReference type="EMBL" id="OZC02606.1"/>
    </source>
</evidence>
<keyword evidence="13" id="KW-1185">Reference proteome</keyword>
<dbReference type="InterPro" id="IPR024086">
    <property type="entry name" value="GlmM_arc-type"/>
</dbReference>
<dbReference type="PRINTS" id="PR00509">
    <property type="entry name" value="PGMPMM"/>
</dbReference>
<dbReference type="Pfam" id="PF02879">
    <property type="entry name" value="PGM_PMM_II"/>
    <property type="match status" value="1"/>
</dbReference>
<dbReference type="Pfam" id="PF02880">
    <property type="entry name" value="PGM_PMM_III"/>
    <property type="match status" value="1"/>
</dbReference>
<dbReference type="InterPro" id="IPR005846">
    <property type="entry name" value="A-D-PHexomutase_a/b/a-III"/>
</dbReference>
<dbReference type="GO" id="GO:0000287">
    <property type="term" value="F:magnesium ion binding"/>
    <property type="evidence" value="ECO:0007669"/>
    <property type="project" value="InterPro"/>
</dbReference>
<comment type="cofactor">
    <cofactor evidence="1">
        <name>Mg(2+)</name>
        <dbReference type="ChEBI" id="CHEBI:18420"/>
    </cofactor>
</comment>
<dbReference type="GO" id="GO:0008966">
    <property type="term" value="F:phosphoglucosamine mutase activity"/>
    <property type="evidence" value="ECO:0007669"/>
    <property type="project" value="InterPro"/>
</dbReference>
<evidence type="ECO:0000259" key="11">
    <source>
        <dbReference type="Pfam" id="PF02880"/>
    </source>
</evidence>
<comment type="caution">
    <text evidence="12">The sequence shown here is derived from an EMBL/GenBank/DDBJ whole genome shotgun (WGS) entry which is preliminary data.</text>
</comment>
<evidence type="ECO:0000313" key="13">
    <source>
        <dbReference type="Proteomes" id="UP000216446"/>
    </source>
</evidence>
<gene>
    <name evidence="12" type="ORF">BSZ36_06235</name>
</gene>
<evidence type="ECO:0000259" key="8">
    <source>
        <dbReference type="Pfam" id="PF00408"/>
    </source>
</evidence>
<evidence type="ECO:0000256" key="3">
    <source>
        <dbReference type="ARBA" id="ARBA00022553"/>
    </source>
</evidence>
<sequence length="456" mass="47791">MPLIASVSGIRGVVGDGLDAAVLVRYTAAFAGWLRQTEDRPTVVVGRDGRDTGEVCARIVTATLQASGCDVVDGGLATTPSVAMGVLKHEASGAIILSASHNPAEWNALKLLGPSSAFLTPEEGGEVLKMAEQEPAAYAVGHKEVGSYVQDDLLPYHIEKILALNLIDPEAIRARGFRVVVDGINSVGAFAIPALLRELGVSDIEVLNGEVNGQFAHNPEPLPHNVTGIMERVKASGADLGVVVDPDADRLAFVEDGGAFFGEELTQVVAADFVLGHTPGPIVTNLSSSRAMDDIAAKHGQESHRAAVGEINVVQEMRRVGAIVGGEGAGGVILPKLHYGRDALVGVALTLQYLAESGKALSEIRAGYPAYHIAKHKLPLAGLDAKTLLASLAESYEAAPEARVSTVDGVKVDLPEGWVHVRTSNTEPIVRVYAEAETAAGADALAERFKRELVEA</sequence>
<keyword evidence="4 7" id="KW-0479">Metal-binding</keyword>
<dbReference type="Gene3D" id="3.30.310.50">
    <property type="entry name" value="Alpha-D-phosphohexomutase, C-terminal domain"/>
    <property type="match status" value="1"/>
</dbReference>
<evidence type="ECO:0000256" key="7">
    <source>
        <dbReference type="RuleBase" id="RU004326"/>
    </source>
</evidence>
<dbReference type="InterPro" id="IPR005841">
    <property type="entry name" value="Alpha-D-phosphohexomutase_SF"/>
</dbReference>
<keyword evidence="5 7" id="KW-0460">Magnesium</keyword>
<dbReference type="Pfam" id="PF00408">
    <property type="entry name" value="PGM_PMM_IV"/>
    <property type="match status" value="1"/>
</dbReference>
<evidence type="ECO:0000259" key="9">
    <source>
        <dbReference type="Pfam" id="PF02878"/>
    </source>
</evidence>
<feature type="domain" description="Alpha-D-phosphohexomutase C-terminal" evidence="8">
    <location>
        <begin position="396"/>
        <end position="450"/>
    </location>
</feature>
<dbReference type="InterPro" id="IPR016055">
    <property type="entry name" value="A-D-PHexomutase_a/b/a-I/II/III"/>
</dbReference>
<dbReference type="AlphaFoldDB" id="A0A259TY36"/>
<feature type="domain" description="Alpha-D-phosphohexomutase alpha/beta/alpha" evidence="10">
    <location>
        <begin position="165"/>
        <end position="256"/>
    </location>
</feature>
<dbReference type="NCBIfam" id="TIGR03990">
    <property type="entry name" value="Arch_GlmM"/>
    <property type="match status" value="1"/>
</dbReference>
<dbReference type="InterPro" id="IPR050060">
    <property type="entry name" value="Phosphoglucosamine_mutase"/>
</dbReference>
<dbReference type="GO" id="GO:0005975">
    <property type="term" value="P:carbohydrate metabolic process"/>
    <property type="evidence" value="ECO:0007669"/>
    <property type="project" value="InterPro"/>
</dbReference>
<feature type="domain" description="Alpha-D-phosphohexomutase alpha/beta/alpha" evidence="11">
    <location>
        <begin position="269"/>
        <end position="368"/>
    </location>
</feature>
<dbReference type="RefSeq" id="WP_094547042.1">
    <property type="nucleotide sequence ID" value="NZ_MQWB01000001.1"/>
</dbReference>
<dbReference type="GO" id="GO:0004615">
    <property type="term" value="F:phosphomannomutase activity"/>
    <property type="evidence" value="ECO:0007669"/>
    <property type="project" value="TreeGrafter"/>
</dbReference>
<dbReference type="SUPFAM" id="SSF53738">
    <property type="entry name" value="Phosphoglucomutase, first 3 domains"/>
    <property type="match status" value="3"/>
</dbReference>
<dbReference type="InterPro" id="IPR036900">
    <property type="entry name" value="A-D-PHexomutase_C_sf"/>
</dbReference>
<feature type="domain" description="Alpha-D-phosphohexomutase alpha/beta/alpha" evidence="9">
    <location>
        <begin position="8"/>
        <end position="133"/>
    </location>
</feature>
<dbReference type="OrthoDB" id="9806956at2"/>
<protein>
    <submittedName>
        <fullName evidence="12">Phosphoglucosamine mutase</fullName>
    </submittedName>
</protein>
<dbReference type="GO" id="GO:0005829">
    <property type="term" value="C:cytosol"/>
    <property type="evidence" value="ECO:0007669"/>
    <property type="project" value="TreeGrafter"/>
</dbReference>
<dbReference type="Proteomes" id="UP000216446">
    <property type="component" value="Unassembled WGS sequence"/>
</dbReference>
<dbReference type="InterPro" id="IPR005845">
    <property type="entry name" value="A-D-PHexomutase_a/b/a-II"/>
</dbReference>
<evidence type="ECO:0000256" key="2">
    <source>
        <dbReference type="ARBA" id="ARBA00010231"/>
    </source>
</evidence>
<accession>A0A259TY36</accession>
<dbReference type="InterPro" id="IPR016066">
    <property type="entry name" value="A-D-PHexomutase_CS"/>
</dbReference>
<dbReference type="Gene3D" id="3.40.120.10">
    <property type="entry name" value="Alpha-D-Glucose-1,6-Bisphosphate, subunit A, domain 3"/>
    <property type="match status" value="3"/>
</dbReference>
<dbReference type="InterPro" id="IPR005844">
    <property type="entry name" value="A-D-PHexomutase_a/b/a-I"/>
</dbReference>
<dbReference type="PROSITE" id="PS00710">
    <property type="entry name" value="PGM_PMM"/>
    <property type="match status" value="1"/>
</dbReference>
<evidence type="ECO:0000259" key="10">
    <source>
        <dbReference type="Pfam" id="PF02879"/>
    </source>
</evidence>
<reference evidence="12 13" key="1">
    <citation type="submission" date="2016-11" db="EMBL/GenBank/DDBJ databases">
        <title>Study of marine rhodopsin-containing bacteria.</title>
        <authorList>
            <person name="Yoshizawa S."/>
            <person name="Kumagai Y."/>
            <person name="Kogure K."/>
        </authorList>
    </citation>
    <scope>NUCLEOTIDE SEQUENCE [LARGE SCALE GENOMIC DNA]</scope>
    <source>
        <strain evidence="12 13">SG-29</strain>
    </source>
</reference>
<evidence type="ECO:0000256" key="4">
    <source>
        <dbReference type="ARBA" id="ARBA00022723"/>
    </source>
</evidence>
<keyword evidence="6" id="KW-0413">Isomerase</keyword>
<proteinExistence type="inferred from homology"/>
<dbReference type="GO" id="GO:0006048">
    <property type="term" value="P:UDP-N-acetylglucosamine biosynthetic process"/>
    <property type="evidence" value="ECO:0007669"/>
    <property type="project" value="TreeGrafter"/>
</dbReference>
<dbReference type="Pfam" id="PF02878">
    <property type="entry name" value="PGM_PMM_I"/>
    <property type="match status" value="1"/>
</dbReference>
<dbReference type="InParanoid" id="A0A259TY36"/>
<keyword evidence="3" id="KW-0597">Phosphoprotein</keyword>
<dbReference type="PANTHER" id="PTHR42946">
    <property type="entry name" value="PHOSPHOHEXOSE MUTASE"/>
    <property type="match status" value="1"/>
</dbReference>
<dbReference type="GO" id="GO:0009252">
    <property type="term" value="P:peptidoglycan biosynthetic process"/>
    <property type="evidence" value="ECO:0007669"/>
    <property type="project" value="TreeGrafter"/>
</dbReference>
<dbReference type="EMBL" id="MQWB01000001">
    <property type="protein sequence ID" value="OZC02606.1"/>
    <property type="molecule type" value="Genomic_DNA"/>
</dbReference>